<accession>A0ABV6RXW1</accession>
<name>A0ABV6RXW1_9GAMM</name>
<sequence length="58" mass="6196">MTDQQPTFPPPAGGLQHPTPIVRRHWDGNGWTSPTPPTPGMPATQLNAADPRRGRTAG</sequence>
<evidence type="ECO:0000256" key="1">
    <source>
        <dbReference type="SAM" id="MobiDB-lite"/>
    </source>
</evidence>
<evidence type="ECO:0000313" key="3">
    <source>
        <dbReference type="Proteomes" id="UP001589896"/>
    </source>
</evidence>
<keyword evidence="3" id="KW-1185">Reference proteome</keyword>
<gene>
    <name evidence="2" type="ORF">ACFFGH_28645</name>
</gene>
<evidence type="ECO:0008006" key="4">
    <source>
        <dbReference type="Google" id="ProtNLM"/>
    </source>
</evidence>
<organism evidence="2 3">
    <name type="scientific">Lysobacter korlensis</name>
    <dbReference type="NCBI Taxonomy" id="553636"/>
    <lineage>
        <taxon>Bacteria</taxon>
        <taxon>Pseudomonadati</taxon>
        <taxon>Pseudomonadota</taxon>
        <taxon>Gammaproteobacteria</taxon>
        <taxon>Lysobacterales</taxon>
        <taxon>Lysobacteraceae</taxon>
        <taxon>Lysobacter</taxon>
    </lineage>
</organism>
<dbReference type="EMBL" id="JBHLTG010000009">
    <property type="protein sequence ID" value="MFC0681820.1"/>
    <property type="molecule type" value="Genomic_DNA"/>
</dbReference>
<evidence type="ECO:0000313" key="2">
    <source>
        <dbReference type="EMBL" id="MFC0681820.1"/>
    </source>
</evidence>
<dbReference type="RefSeq" id="WP_386675150.1">
    <property type="nucleotide sequence ID" value="NZ_JBHLTG010000009.1"/>
</dbReference>
<reference evidence="2 3" key="1">
    <citation type="submission" date="2024-09" db="EMBL/GenBank/DDBJ databases">
        <authorList>
            <person name="Sun Q."/>
            <person name="Mori K."/>
        </authorList>
    </citation>
    <scope>NUCLEOTIDE SEQUENCE [LARGE SCALE GENOMIC DNA]</scope>
    <source>
        <strain evidence="2 3">KCTC 23076</strain>
    </source>
</reference>
<proteinExistence type="predicted"/>
<dbReference type="Proteomes" id="UP001589896">
    <property type="component" value="Unassembled WGS sequence"/>
</dbReference>
<protein>
    <recommendedName>
        <fullName evidence="4">DUF2510 domain-containing protein</fullName>
    </recommendedName>
</protein>
<comment type="caution">
    <text evidence="2">The sequence shown here is derived from an EMBL/GenBank/DDBJ whole genome shotgun (WGS) entry which is preliminary data.</text>
</comment>
<feature type="region of interest" description="Disordered" evidence="1">
    <location>
        <begin position="1"/>
        <end position="58"/>
    </location>
</feature>